<evidence type="ECO:0000259" key="3">
    <source>
        <dbReference type="Pfam" id="PF13439"/>
    </source>
</evidence>
<evidence type="ECO:0000313" key="4">
    <source>
        <dbReference type="EMBL" id="KUL23479.1"/>
    </source>
</evidence>
<protein>
    <submittedName>
        <fullName evidence="4">Glycosyl transferase</fullName>
    </submittedName>
</protein>
<dbReference type="GO" id="GO:1901137">
    <property type="term" value="P:carbohydrate derivative biosynthetic process"/>
    <property type="evidence" value="ECO:0007669"/>
    <property type="project" value="UniProtKB-ARBA"/>
</dbReference>
<dbReference type="RefSeq" id="WP_067706077.1">
    <property type="nucleotide sequence ID" value="NZ_LLZH01000331.1"/>
</dbReference>
<evidence type="ECO:0000256" key="1">
    <source>
        <dbReference type="ARBA" id="ARBA00022676"/>
    </source>
</evidence>
<evidence type="ECO:0000256" key="2">
    <source>
        <dbReference type="ARBA" id="ARBA00022679"/>
    </source>
</evidence>
<dbReference type="EMBL" id="LLZH01000331">
    <property type="protein sequence ID" value="KUL23479.1"/>
    <property type="molecule type" value="Genomic_DNA"/>
</dbReference>
<dbReference type="InterPro" id="IPR028098">
    <property type="entry name" value="Glyco_trans_4-like_N"/>
</dbReference>
<dbReference type="SUPFAM" id="SSF53756">
    <property type="entry name" value="UDP-Glycosyltransferase/glycogen phosphorylase"/>
    <property type="match status" value="1"/>
</dbReference>
<gene>
    <name evidence="4" type="ORF">ADL15_45715</name>
</gene>
<dbReference type="Pfam" id="PF13439">
    <property type="entry name" value="Glyco_transf_4"/>
    <property type="match status" value="1"/>
</dbReference>
<dbReference type="Proteomes" id="UP000053244">
    <property type="component" value="Unassembled WGS sequence"/>
</dbReference>
<reference evidence="4 5" key="1">
    <citation type="submission" date="2015-10" db="EMBL/GenBank/DDBJ databases">
        <authorList>
            <person name="Gilbert D.G."/>
        </authorList>
    </citation>
    <scope>NUCLEOTIDE SEQUENCE [LARGE SCALE GENOMIC DNA]</scope>
    <source>
        <strain evidence="4 5">NRRL B-16712</strain>
    </source>
</reference>
<accession>A0A101JB09</accession>
<name>A0A101JB09_9ACTN</name>
<evidence type="ECO:0000313" key="5">
    <source>
        <dbReference type="Proteomes" id="UP000053244"/>
    </source>
</evidence>
<comment type="caution">
    <text evidence="4">The sequence shown here is derived from an EMBL/GenBank/DDBJ whole genome shotgun (WGS) entry which is preliminary data.</text>
</comment>
<dbReference type="OrthoDB" id="3646807at2"/>
<keyword evidence="5" id="KW-1185">Reference proteome</keyword>
<dbReference type="Pfam" id="PF13692">
    <property type="entry name" value="Glyco_trans_1_4"/>
    <property type="match status" value="1"/>
</dbReference>
<dbReference type="GO" id="GO:0016758">
    <property type="term" value="F:hexosyltransferase activity"/>
    <property type="evidence" value="ECO:0007669"/>
    <property type="project" value="TreeGrafter"/>
</dbReference>
<keyword evidence="2 4" id="KW-0808">Transferase</keyword>
<dbReference type="AlphaFoldDB" id="A0A101JB09"/>
<organism evidence="4 5">
    <name type="scientific">Actinoplanes awajinensis subsp. mycoplanecinus</name>
    <dbReference type="NCBI Taxonomy" id="135947"/>
    <lineage>
        <taxon>Bacteria</taxon>
        <taxon>Bacillati</taxon>
        <taxon>Actinomycetota</taxon>
        <taxon>Actinomycetes</taxon>
        <taxon>Micromonosporales</taxon>
        <taxon>Micromonosporaceae</taxon>
        <taxon>Actinoplanes</taxon>
    </lineage>
</organism>
<sequence>MRVLHVITGLDAGGAEHQLRLLLPRLPVECEVVTLSHPGVVAGAIRAGGTVVHELTMRGNRDVTVVPRLVRLIRRGGFDLVHTHLYRACVYGRVAARLAGVPAVATEHSLGDGVIEGHRTSAGVRALYLTTERLGRMTIAVSGAVTGRLLAWGVPAHRITVIPNGIDPGEFRFDPRLRDATRAELGVTPDVPVVGAVGRMVAGKRFDLLVQALPALPGTVLLLVGGGPAVPALRACATRLGVADRVIITGETAGTREWYCAMDLFVSPSPRETFGLTVLEALASGLPAVYACCPALDDVPAGGSWRRIDRPAALPGALAAGLDRGGARLPVPAVVGHYDIARAARSVADLYQRIAPRVGEGIAP</sequence>
<dbReference type="PANTHER" id="PTHR45947:SF3">
    <property type="entry name" value="SULFOQUINOVOSYL TRANSFERASE SQD2"/>
    <property type="match status" value="1"/>
</dbReference>
<keyword evidence="1" id="KW-0328">Glycosyltransferase</keyword>
<feature type="domain" description="Glycosyltransferase subfamily 4-like N-terminal" evidence="3">
    <location>
        <begin position="21"/>
        <end position="168"/>
    </location>
</feature>
<dbReference type="Gene3D" id="3.40.50.2000">
    <property type="entry name" value="Glycogen Phosphorylase B"/>
    <property type="match status" value="2"/>
</dbReference>
<dbReference type="PANTHER" id="PTHR45947">
    <property type="entry name" value="SULFOQUINOVOSYL TRANSFERASE SQD2"/>
    <property type="match status" value="1"/>
</dbReference>
<proteinExistence type="predicted"/>
<dbReference type="InterPro" id="IPR050194">
    <property type="entry name" value="Glycosyltransferase_grp1"/>
</dbReference>